<dbReference type="eggNOG" id="COG0654">
    <property type="taxonomic scope" value="Bacteria"/>
</dbReference>
<dbReference type="Gene3D" id="3.50.50.60">
    <property type="entry name" value="FAD/NAD(P)-binding domain"/>
    <property type="match status" value="1"/>
</dbReference>
<dbReference type="Proteomes" id="UP000183376">
    <property type="component" value="Chromosome I"/>
</dbReference>
<dbReference type="PRINTS" id="PR00420">
    <property type="entry name" value="RNGMNOXGNASE"/>
</dbReference>
<keyword evidence="4" id="KW-0503">Monooxygenase</keyword>
<dbReference type="OrthoDB" id="3322136at2"/>
<reference evidence="6 7" key="1">
    <citation type="submission" date="2016-10" db="EMBL/GenBank/DDBJ databases">
        <authorList>
            <person name="de Groot N.N."/>
        </authorList>
    </citation>
    <scope>NUCLEOTIDE SEQUENCE [LARGE SCALE GENOMIC DNA]</scope>
    <source>
        <strain evidence="6 7">DSM 44149</strain>
    </source>
</reference>
<evidence type="ECO:0000256" key="2">
    <source>
        <dbReference type="ARBA" id="ARBA00022827"/>
    </source>
</evidence>
<dbReference type="AlphaFoldDB" id="A0A1G9RH03"/>
<evidence type="ECO:0000256" key="1">
    <source>
        <dbReference type="ARBA" id="ARBA00022630"/>
    </source>
</evidence>
<dbReference type="SUPFAM" id="SSF51905">
    <property type="entry name" value="FAD/NAD(P)-binding domain"/>
    <property type="match status" value="1"/>
</dbReference>
<evidence type="ECO:0000313" key="6">
    <source>
        <dbReference type="EMBL" id="SDM22609.1"/>
    </source>
</evidence>
<dbReference type="Pfam" id="PF01494">
    <property type="entry name" value="FAD_binding_3"/>
    <property type="match status" value="1"/>
</dbReference>
<dbReference type="InterPro" id="IPR002938">
    <property type="entry name" value="FAD-bd"/>
</dbReference>
<keyword evidence="2" id="KW-0274">FAD</keyword>
<dbReference type="GO" id="GO:0071949">
    <property type="term" value="F:FAD binding"/>
    <property type="evidence" value="ECO:0007669"/>
    <property type="project" value="InterPro"/>
</dbReference>
<keyword evidence="7" id="KW-1185">Reference proteome</keyword>
<name>A0A1G9RH03_ALLAB</name>
<protein>
    <submittedName>
        <fullName evidence="6">2-polyprenyl-6-methoxyphenol hydroxylase</fullName>
    </submittedName>
</protein>
<dbReference type="PANTHER" id="PTHR47178:SF5">
    <property type="entry name" value="FAD-BINDING DOMAIN-CONTAINING PROTEIN"/>
    <property type="match status" value="1"/>
</dbReference>
<organism evidence="6 7">
    <name type="scientific">Allokutzneria albata</name>
    <name type="common">Kibdelosporangium albatum</name>
    <dbReference type="NCBI Taxonomy" id="211114"/>
    <lineage>
        <taxon>Bacteria</taxon>
        <taxon>Bacillati</taxon>
        <taxon>Actinomycetota</taxon>
        <taxon>Actinomycetes</taxon>
        <taxon>Pseudonocardiales</taxon>
        <taxon>Pseudonocardiaceae</taxon>
        <taxon>Allokutzneria</taxon>
    </lineage>
</organism>
<dbReference type="STRING" id="211114.SAMN04489726_0466"/>
<sequence>MTKVIIIGGGIGGLTLAHGLRGAGVDVEVHERDRHPTDRLHGFRIHINPHGADALRECLPAGLFTEFTARSGMGSNEFTFVTERLKRLLRIETGGHYGINRIALRQILLSGLDDVVRFDKKFERYTVADDGRVTAHFADGTSAVGDVLVGADGGGSRVRGQYLPHAERIDTGIIAIAGKYMLTEESRELIPPAFVSGPLSVLPPKSCGMFTAPHELDGDVQPYVFWAFSAKREYFGTDVESLGDMELRDLVLGLTEEWAPPLRGLVALSDVDTISALPIRSATPVPKWEASTITLLGDAIHSMTPFRGIGANTALRDAQLLCRKLTEGGRPLVERIAEYEAAMIEYGFAAVRASLTTARQSVSDSRTARLAGRAAFRVFDAVPSLKRRAFADLGR</sequence>
<evidence type="ECO:0000259" key="5">
    <source>
        <dbReference type="Pfam" id="PF01494"/>
    </source>
</evidence>
<evidence type="ECO:0000256" key="4">
    <source>
        <dbReference type="ARBA" id="ARBA00023033"/>
    </source>
</evidence>
<keyword evidence="1" id="KW-0285">Flavoprotein</keyword>
<evidence type="ECO:0000313" key="7">
    <source>
        <dbReference type="Proteomes" id="UP000183376"/>
    </source>
</evidence>
<accession>A0A1G9RH03</accession>
<keyword evidence="3" id="KW-0560">Oxidoreductase</keyword>
<gene>
    <name evidence="6" type="ORF">SAMN04489726_0466</name>
</gene>
<dbReference type="GO" id="GO:0004497">
    <property type="term" value="F:monooxygenase activity"/>
    <property type="evidence" value="ECO:0007669"/>
    <property type="project" value="UniProtKB-KW"/>
</dbReference>
<dbReference type="PANTHER" id="PTHR47178">
    <property type="entry name" value="MONOOXYGENASE, FAD-BINDING"/>
    <property type="match status" value="1"/>
</dbReference>
<evidence type="ECO:0000256" key="3">
    <source>
        <dbReference type="ARBA" id="ARBA00023002"/>
    </source>
</evidence>
<feature type="domain" description="FAD-binding" evidence="5">
    <location>
        <begin position="2"/>
        <end position="327"/>
    </location>
</feature>
<dbReference type="InterPro" id="IPR036188">
    <property type="entry name" value="FAD/NAD-bd_sf"/>
</dbReference>
<proteinExistence type="predicted"/>
<dbReference type="EMBL" id="LT629701">
    <property type="protein sequence ID" value="SDM22609.1"/>
    <property type="molecule type" value="Genomic_DNA"/>
</dbReference>
<dbReference type="RefSeq" id="WP_052408224.1">
    <property type="nucleotide sequence ID" value="NZ_JOEF01000047.1"/>
</dbReference>